<protein>
    <recommendedName>
        <fullName evidence="2">Response regulatory domain-containing protein</fullName>
    </recommendedName>
</protein>
<evidence type="ECO:0000313" key="4">
    <source>
        <dbReference type="Proteomes" id="UP000645390"/>
    </source>
</evidence>
<evidence type="ECO:0000256" key="1">
    <source>
        <dbReference type="PROSITE-ProRule" id="PRU00169"/>
    </source>
</evidence>
<dbReference type="Gene3D" id="3.40.50.2300">
    <property type="match status" value="1"/>
</dbReference>
<comment type="caution">
    <text evidence="3">The sequence shown here is derived from an EMBL/GenBank/DDBJ whole genome shotgun (WGS) entry which is preliminary data.</text>
</comment>
<keyword evidence="4" id="KW-1185">Reference proteome</keyword>
<feature type="modified residue" description="4-aspartylphosphate" evidence="1">
    <location>
        <position position="57"/>
    </location>
</feature>
<dbReference type="InterPro" id="IPR051015">
    <property type="entry name" value="EvgA-like"/>
</dbReference>
<dbReference type="SMART" id="SM00448">
    <property type="entry name" value="REC"/>
    <property type="match status" value="1"/>
</dbReference>
<dbReference type="Pfam" id="PF00072">
    <property type="entry name" value="Response_reg"/>
    <property type="match status" value="1"/>
</dbReference>
<dbReference type="PANTHER" id="PTHR45566">
    <property type="entry name" value="HTH-TYPE TRANSCRIPTIONAL REGULATOR YHJB-RELATED"/>
    <property type="match status" value="1"/>
</dbReference>
<accession>A0ABQ2BHJ4</accession>
<gene>
    <name evidence="3" type="ORF">GCM10008119_21850</name>
</gene>
<dbReference type="PROSITE" id="PS50110">
    <property type="entry name" value="RESPONSE_REGULATORY"/>
    <property type="match status" value="1"/>
</dbReference>
<dbReference type="EMBL" id="BMDJ01000005">
    <property type="protein sequence ID" value="GGI26276.1"/>
    <property type="molecule type" value="Genomic_DNA"/>
</dbReference>
<dbReference type="CDD" id="cd17535">
    <property type="entry name" value="REC_NarL-like"/>
    <property type="match status" value="1"/>
</dbReference>
<evidence type="ECO:0000313" key="3">
    <source>
        <dbReference type="EMBL" id="GGI26276.1"/>
    </source>
</evidence>
<dbReference type="InterPro" id="IPR058245">
    <property type="entry name" value="NreC/VraR/RcsB-like_REC"/>
</dbReference>
<reference evidence="4" key="1">
    <citation type="journal article" date="2019" name="Int. J. Syst. Evol. Microbiol.">
        <title>The Global Catalogue of Microorganisms (GCM) 10K type strain sequencing project: providing services to taxonomists for standard genome sequencing and annotation.</title>
        <authorList>
            <consortium name="The Broad Institute Genomics Platform"/>
            <consortium name="The Broad Institute Genome Sequencing Center for Infectious Disease"/>
            <person name="Wu L."/>
            <person name="Ma J."/>
        </authorList>
    </citation>
    <scope>NUCLEOTIDE SEQUENCE [LARGE SCALE GENOMIC DNA]</scope>
    <source>
        <strain evidence="4">CCM 8939</strain>
    </source>
</reference>
<evidence type="ECO:0000259" key="2">
    <source>
        <dbReference type="PROSITE" id="PS50110"/>
    </source>
</evidence>
<sequence length="124" mass="14183">MKENLKILIADDNELMRMVMRGFFVKYLVSPHIKQTTNLLDTQNLLREEKFDLLLLDINMPNGDSSPQTIIDFIKEHPSLKIIMFSGNDKKTLGPAYLAAGAIGFIQKDEHMNTYAKEIIETLL</sequence>
<dbReference type="InterPro" id="IPR001789">
    <property type="entry name" value="Sig_transdc_resp-reg_receiver"/>
</dbReference>
<keyword evidence="1" id="KW-0597">Phosphoprotein</keyword>
<proteinExistence type="predicted"/>
<name>A0ABQ2BHJ4_9SPHI</name>
<dbReference type="RefSeq" id="WP_188414147.1">
    <property type="nucleotide sequence ID" value="NZ_BMDJ01000005.1"/>
</dbReference>
<organism evidence="3 4">
    <name type="scientific">Pedobacter mendelii</name>
    <dbReference type="NCBI Taxonomy" id="1908240"/>
    <lineage>
        <taxon>Bacteria</taxon>
        <taxon>Pseudomonadati</taxon>
        <taxon>Bacteroidota</taxon>
        <taxon>Sphingobacteriia</taxon>
        <taxon>Sphingobacteriales</taxon>
        <taxon>Sphingobacteriaceae</taxon>
        <taxon>Pedobacter</taxon>
    </lineage>
</organism>
<dbReference type="Proteomes" id="UP000645390">
    <property type="component" value="Unassembled WGS sequence"/>
</dbReference>
<dbReference type="InterPro" id="IPR011006">
    <property type="entry name" value="CheY-like_superfamily"/>
</dbReference>
<feature type="domain" description="Response regulatory" evidence="2">
    <location>
        <begin position="6"/>
        <end position="123"/>
    </location>
</feature>
<dbReference type="SUPFAM" id="SSF52172">
    <property type="entry name" value="CheY-like"/>
    <property type="match status" value="1"/>
</dbReference>
<dbReference type="PANTHER" id="PTHR45566:SF1">
    <property type="entry name" value="HTH-TYPE TRANSCRIPTIONAL REGULATOR YHJB-RELATED"/>
    <property type="match status" value="1"/>
</dbReference>